<evidence type="ECO:0000313" key="10">
    <source>
        <dbReference type="Proteomes" id="UP000749311"/>
    </source>
</evidence>
<evidence type="ECO:0000313" key="9">
    <source>
        <dbReference type="EMBL" id="NIH57218.1"/>
    </source>
</evidence>
<evidence type="ECO:0000256" key="8">
    <source>
        <dbReference type="RuleBase" id="RU363041"/>
    </source>
</evidence>
<feature type="transmembrane region" description="Helical" evidence="8">
    <location>
        <begin position="78"/>
        <end position="99"/>
    </location>
</feature>
<sequence>MHVTIESVVLLLAAGLGAGLIGYLTGLASLVSYPALLAVGLGPLSANVTNTLSLVGVGAGATLRAGREAGASGRRRTIQQCVVCALGGTTGAIALLATGEQAFEAIVPWLIAFASLTLLASPRIRTLRGKDEKWPAYLAVLFVVCVYGGYFGAGAGVVYFAVVLVLTNFEWSQTVLMKTILLSVSNLAASLVFIGFAPVDWLAAGIMFVGQLAGGNLGPLVQRYVPEKVSRWVIAAAGFYLAWSLLP</sequence>
<gene>
    <name evidence="9" type="ORF">FB473_001863</name>
</gene>
<comment type="caution">
    <text evidence="9">The sequence shown here is derived from an EMBL/GenBank/DDBJ whole genome shotgun (WGS) entry which is preliminary data.</text>
</comment>
<accession>A0ABX0SIT2</accession>
<dbReference type="InterPro" id="IPR052017">
    <property type="entry name" value="TSUP"/>
</dbReference>
<reference evidence="9 10" key="1">
    <citation type="submission" date="2020-02" db="EMBL/GenBank/DDBJ databases">
        <title>Sequencing the genomes of 1000 actinobacteria strains.</title>
        <authorList>
            <person name="Klenk H.-P."/>
        </authorList>
    </citation>
    <scope>NUCLEOTIDE SEQUENCE [LARGE SCALE GENOMIC DNA]</scope>
    <source>
        <strain evidence="9 10">DSM 19609</strain>
    </source>
</reference>
<proteinExistence type="inferred from homology"/>
<keyword evidence="10" id="KW-1185">Reference proteome</keyword>
<evidence type="ECO:0000256" key="1">
    <source>
        <dbReference type="ARBA" id="ARBA00004651"/>
    </source>
</evidence>
<evidence type="ECO:0000256" key="5">
    <source>
        <dbReference type="ARBA" id="ARBA00022692"/>
    </source>
</evidence>
<dbReference type="PANTHER" id="PTHR30269:SF0">
    <property type="entry name" value="MEMBRANE TRANSPORTER PROTEIN YFCA-RELATED"/>
    <property type="match status" value="1"/>
</dbReference>
<evidence type="ECO:0000256" key="7">
    <source>
        <dbReference type="ARBA" id="ARBA00023136"/>
    </source>
</evidence>
<organism evidence="9 10">
    <name type="scientific">Brooklawnia cerclae</name>
    <dbReference type="NCBI Taxonomy" id="349934"/>
    <lineage>
        <taxon>Bacteria</taxon>
        <taxon>Bacillati</taxon>
        <taxon>Actinomycetota</taxon>
        <taxon>Actinomycetes</taxon>
        <taxon>Propionibacteriales</taxon>
        <taxon>Propionibacteriaceae</taxon>
        <taxon>Brooklawnia</taxon>
    </lineage>
</organism>
<keyword evidence="7 8" id="KW-0472">Membrane</keyword>
<dbReference type="Proteomes" id="UP000749311">
    <property type="component" value="Unassembled WGS sequence"/>
</dbReference>
<keyword evidence="6 8" id="KW-1133">Transmembrane helix</keyword>
<dbReference type="Pfam" id="PF01925">
    <property type="entry name" value="TauE"/>
    <property type="match status" value="1"/>
</dbReference>
<feature type="transmembrane region" description="Helical" evidence="8">
    <location>
        <begin position="48"/>
        <end position="66"/>
    </location>
</feature>
<dbReference type="InterPro" id="IPR002781">
    <property type="entry name" value="TM_pro_TauE-like"/>
</dbReference>
<feature type="transmembrane region" description="Helical" evidence="8">
    <location>
        <begin position="229"/>
        <end position="246"/>
    </location>
</feature>
<feature type="transmembrane region" description="Helical" evidence="8">
    <location>
        <begin position="7"/>
        <end position="28"/>
    </location>
</feature>
<evidence type="ECO:0000256" key="2">
    <source>
        <dbReference type="ARBA" id="ARBA00009142"/>
    </source>
</evidence>
<keyword evidence="3" id="KW-0813">Transport</keyword>
<evidence type="ECO:0000256" key="6">
    <source>
        <dbReference type="ARBA" id="ARBA00022989"/>
    </source>
</evidence>
<protein>
    <recommendedName>
        <fullName evidence="8">Probable membrane transporter protein</fullName>
    </recommendedName>
</protein>
<comment type="subcellular location">
    <subcellularLocation>
        <location evidence="1 8">Cell membrane</location>
        <topology evidence="1 8">Multi-pass membrane protein</topology>
    </subcellularLocation>
</comment>
<dbReference type="RefSeq" id="WP_167166735.1">
    <property type="nucleotide sequence ID" value="NZ_BAAAOO010000008.1"/>
</dbReference>
<dbReference type="EMBL" id="JAAMOZ010000001">
    <property type="protein sequence ID" value="NIH57218.1"/>
    <property type="molecule type" value="Genomic_DNA"/>
</dbReference>
<feature type="transmembrane region" description="Helical" evidence="8">
    <location>
        <begin position="187"/>
        <end position="209"/>
    </location>
</feature>
<feature type="transmembrane region" description="Helical" evidence="8">
    <location>
        <begin position="105"/>
        <end position="124"/>
    </location>
</feature>
<comment type="similarity">
    <text evidence="2 8">Belongs to the 4-toluene sulfonate uptake permease (TSUP) (TC 2.A.102) family.</text>
</comment>
<evidence type="ECO:0000256" key="3">
    <source>
        <dbReference type="ARBA" id="ARBA00022448"/>
    </source>
</evidence>
<evidence type="ECO:0000256" key="4">
    <source>
        <dbReference type="ARBA" id="ARBA00022475"/>
    </source>
</evidence>
<keyword evidence="4 8" id="KW-1003">Cell membrane</keyword>
<name>A0ABX0SIT2_9ACTN</name>
<keyword evidence="5 8" id="KW-0812">Transmembrane</keyword>
<feature type="transmembrane region" description="Helical" evidence="8">
    <location>
        <begin position="136"/>
        <end position="167"/>
    </location>
</feature>
<dbReference type="PANTHER" id="PTHR30269">
    <property type="entry name" value="TRANSMEMBRANE PROTEIN YFCA"/>
    <property type="match status" value="1"/>
</dbReference>